<dbReference type="EMBL" id="NBNE01001760">
    <property type="protein sequence ID" value="OWZ12762.1"/>
    <property type="molecule type" value="Genomic_DNA"/>
</dbReference>
<organism evidence="1 2">
    <name type="scientific">Phytophthora megakarya</name>
    <dbReference type="NCBI Taxonomy" id="4795"/>
    <lineage>
        <taxon>Eukaryota</taxon>
        <taxon>Sar</taxon>
        <taxon>Stramenopiles</taxon>
        <taxon>Oomycota</taxon>
        <taxon>Peronosporomycetes</taxon>
        <taxon>Peronosporales</taxon>
        <taxon>Peronosporaceae</taxon>
        <taxon>Phytophthora</taxon>
    </lineage>
</organism>
<dbReference type="AlphaFoldDB" id="A0A225W5B8"/>
<evidence type="ECO:0000313" key="2">
    <source>
        <dbReference type="Proteomes" id="UP000198211"/>
    </source>
</evidence>
<name>A0A225W5B8_9STRA</name>
<accession>A0A225W5B8</accession>
<gene>
    <name evidence="1" type="ORF">PHMEG_00014027</name>
</gene>
<reference evidence="2" key="1">
    <citation type="submission" date="2017-03" db="EMBL/GenBank/DDBJ databases">
        <title>Phytopthora megakarya and P. palmivora, two closely related causual agents of cacao black pod achieved similar genome size and gene model numbers by different mechanisms.</title>
        <authorList>
            <person name="Ali S."/>
            <person name="Shao J."/>
            <person name="Larry D.J."/>
            <person name="Kronmiller B."/>
            <person name="Shen D."/>
            <person name="Strem M.D."/>
            <person name="Melnick R.L."/>
            <person name="Guiltinan M.J."/>
            <person name="Tyler B.M."/>
            <person name="Meinhardt L.W."/>
            <person name="Bailey B.A."/>
        </authorList>
    </citation>
    <scope>NUCLEOTIDE SEQUENCE [LARGE SCALE GENOMIC DNA]</scope>
    <source>
        <strain evidence="2">zdho120</strain>
    </source>
</reference>
<sequence>MLFGYSDGCKNDPFIVFKNNPEKSIETQAINNSTRNGFGETVWKKYNHCKVFIAVRSTEIAQHGEVVGYANIINVVLLKVPPRYTYVCQPADVSWNQPLKSRLRERWIHVLKQQLSSFKSQDSSRQQKRKALTTKIAKVHKEHTQKDAPSKQPSITQWITEWWYELSGATITSGLRKVGLLMGTRVIEDDFVNAGDIDPTVDE</sequence>
<keyword evidence="2" id="KW-1185">Reference proteome</keyword>
<protein>
    <submittedName>
        <fullName evidence="1">Uncharacterized protein</fullName>
    </submittedName>
</protein>
<proteinExistence type="predicted"/>
<comment type="caution">
    <text evidence="1">The sequence shown here is derived from an EMBL/GenBank/DDBJ whole genome shotgun (WGS) entry which is preliminary data.</text>
</comment>
<dbReference type="OrthoDB" id="104300at2759"/>
<dbReference type="Proteomes" id="UP000198211">
    <property type="component" value="Unassembled WGS sequence"/>
</dbReference>
<evidence type="ECO:0000313" key="1">
    <source>
        <dbReference type="EMBL" id="OWZ12762.1"/>
    </source>
</evidence>